<name>A0A9W7L3Z9_9STRA</name>
<evidence type="ECO:0000313" key="3">
    <source>
        <dbReference type="Proteomes" id="UP001165082"/>
    </source>
</evidence>
<evidence type="ECO:0000313" key="2">
    <source>
        <dbReference type="EMBL" id="GMI27184.1"/>
    </source>
</evidence>
<dbReference type="EMBL" id="BRXZ01008498">
    <property type="protein sequence ID" value="GMI27184.1"/>
    <property type="molecule type" value="Genomic_DNA"/>
</dbReference>
<comment type="caution">
    <text evidence="2">The sequence shown here is derived from an EMBL/GenBank/DDBJ whole genome shotgun (WGS) entry which is preliminary data.</text>
</comment>
<organism evidence="2 3">
    <name type="scientific">Triparma retinervis</name>
    <dbReference type="NCBI Taxonomy" id="2557542"/>
    <lineage>
        <taxon>Eukaryota</taxon>
        <taxon>Sar</taxon>
        <taxon>Stramenopiles</taxon>
        <taxon>Ochrophyta</taxon>
        <taxon>Bolidophyceae</taxon>
        <taxon>Parmales</taxon>
        <taxon>Triparmaceae</taxon>
        <taxon>Triparma</taxon>
    </lineage>
</organism>
<dbReference type="AlphaFoldDB" id="A0A9W7L3Z9"/>
<reference evidence="2" key="1">
    <citation type="submission" date="2022-07" db="EMBL/GenBank/DDBJ databases">
        <title>Genome analysis of Parmales, a sister group of diatoms, reveals the evolutionary specialization of diatoms from phago-mixotrophs to photoautotrophs.</title>
        <authorList>
            <person name="Ban H."/>
            <person name="Sato S."/>
            <person name="Yoshikawa S."/>
            <person name="Kazumasa Y."/>
            <person name="Nakamura Y."/>
            <person name="Ichinomiya M."/>
            <person name="Saitoh K."/>
            <person name="Sato N."/>
            <person name="Blanc-Mathieu R."/>
            <person name="Endo H."/>
            <person name="Kuwata A."/>
            <person name="Ogata H."/>
        </authorList>
    </citation>
    <scope>NUCLEOTIDE SEQUENCE</scope>
</reference>
<feature type="non-terminal residue" evidence="2">
    <location>
        <position position="138"/>
    </location>
</feature>
<feature type="coiled-coil region" evidence="1">
    <location>
        <begin position="13"/>
        <end position="69"/>
    </location>
</feature>
<gene>
    <name evidence="2" type="ORF">TrRE_jg10997</name>
</gene>
<proteinExistence type="predicted"/>
<keyword evidence="3" id="KW-1185">Reference proteome</keyword>
<protein>
    <submittedName>
        <fullName evidence="2">Uncharacterized protein</fullName>
    </submittedName>
</protein>
<dbReference type="Proteomes" id="UP001165082">
    <property type="component" value="Unassembled WGS sequence"/>
</dbReference>
<sequence>VTTNKERQIEGLKGKWNEDLEGKRREMEEIMENKERQIEGLKGKWSEDLMRARERLEESQAREKMIEEEYEMKLARMAKSLDDKTSKADAAGYFVGRLEGEAKGDKSIQEVRMASEEDATELPLTLLAIRAHCPPRIT</sequence>
<keyword evidence="1" id="KW-0175">Coiled coil</keyword>
<feature type="non-terminal residue" evidence="2">
    <location>
        <position position="1"/>
    </location>
</feature>
<evidence type="ECO:0000256" key="1">
    <source>
        <dbReference type="SAM" id="Coils"/>
    </source>
</evidence>
<accession>A0A9W7L3Z9</accession>